<dbReference type="Pfam" id="PF13290">
    <property type="entry name" value="CHB_HEX_C_1"/>
    <property type="match status" value="1"/>
</dbReference>
<dbReference type="InterPro" id="IPR050955">
    <property type="entry name" value="Plant_Biomass_Hydrol_Est"/>
</dbReference>
<keyword evidence="1 2" id="KW-0732">Signal</keyword>
<comment type="caution">
    <text evidence="4">The sequence shown here is derived from an EMBL/GenBank/DDBJ whole genome shotgun (WGS) entry which is preliminary data.</text>
</comment>
<evidence type="ECO:0000256" key="1">
    <source>
        <dbReference type="ARBA" id="ARBA00022729"/>
    </source>
</evidence>
<dbReference type="InterPro" id="IPR059177">
    <property type="entry name" value="GH29D-like_dom"/>
</dbReference>
<feature type="domain" description="GH29D-like beta-sandwich" evidence="3">
    <location>
        <begin position="36"/>
        <end position="97"/>
    </location>
</feature>
<dbReference type="AlphaFoldDB" id="A0A2T4ZC00"/>
<proteinExistence type="predicted"/>
<dbReference type="InterPro" id="IPR000801">
    <property type="entry name" value="Esterase-like"/>
</dbReference>
<evidence type="ECO:0000259" key="3">
    <source>
        <dbReference type="Pfam" id="PF13290"/>
    </source>
</evidence>
<evidence type="ECO:0000256" key="2">
    <source>
        <dbReference type="SAM" id="SignalP"/>
    </source>
</evidence>
<gene>
    <name evidence="4" type="ORF">C8J48_2024</name>
</gene>
<feature type="chain" id="PRO_5015761916" evidence="2">
    <location>
        <begin position="24"/>
        <end position="353"/>
    </location>
</feature>
<evidence type="ECO:0000313" key="5">
    <source>
        <dbReference type="Proteomes" id="UP000241639"/>
    </source>
</evidence>
<dbReference type="Pfam" id="PF00756">
    <property type="entry name" value="Esterase"/>
    <property type="match status" value="1"/>
</dbReference>
<dbReference type="RefSeq" id="WP_107726369.1">
    <property type="nucleotide sequence ID" value="NZ_PZZP01000001.1"/>
</dbReference>
<dbReference type="PANTHER" id="PTHR43037:SF1">
    <property type="entry name" value="BLL1128 PROTEIN"/>
    <property type="match status" value="1"/>
</dbReference>
<name>A0A2T4ZC00_9BACL</name>
<dbReference type="Proteomes" id="UP000241639">
    <property type="component" value="Unassembled WGS sequence"/>
</dbReference>
<evidence type="ECO:0000313" key="4">
    <source>
        <dbReference type="EMBL" id="PTM59405.1"/>
    </source>
</evidence>
<dbReference type="SUPFAM" id="SSF53474">
    <property type="entry name" value="alpha/beta-Hydrolases"/>
    <property type="match status" value="1"/>
</dbReference>
<feature type="signal peptide" evidence="2">
    <location>
        <begin position="1"/>
        <end position="23"/>
    </location>
</feature>
<accession>A0A2T4ZC00</accession>
<dbReference type="Gene3D" id="3.40.50.1820">
    <property type="entry name" value="alpha/beta hydrolase"/>
    <property type="match status" value="1"/>
</dbReference>
<protein>
    <submittedName>
        <fullName evidence="4">Putative esterase</fullName>
    </submittedName>
</protein>
<dbReference type="EMBL" id="PZZP01000001">
    <property type="protein sequence ID" value="PTM59405.1"/>
    <property type="molecule type" value="Genomic_DNA"/>
</dbReference>
<sequence>MKGLISVLCVLLMLPAFSMPALAENSGELAAPTATPAPGSYSESQTVTLQTATPGARIYFTTDGSDPTNQSHLYTEPITVDATTTVKAVAIRGNGNDRMGKGKSEVVSMTYTIESREDIAAKFLKLQYKEMPYRLYVPENYDPNQSYPLVLFLHGGGERGTDNEKQLLANDGAIVWAKPENQRKNPAFVLAPQARDTPDGGFGLTRDSNNELNLDRVFQFSEDLGTAYEILQQVRDEYPIDSRRLYSTGLSQGGFGTFNLNTAYPDLFAAMVPIAAGGDPEKADRIVDKPMWVFHAVDDGVIPVSYSRDIVEAIKAIGGDPIYTEYPTGGHASWEPAYANQEMIDWMFKQVKP</sequence>
<reference evidence="4 5" key="1">
    <citation type="submission" date="2018-04" db="EMBL/GenBank/DDBJ databases">
        <title>Genomic Encyclopedia of Archaeal and Bacterial Type Strains, Phase II (KMG-II): from individual species to whole genera.</title>
        <authorList>
            <person name="Goeker M."/>
        </authorList>
    </citation>
    <scope>NUCLEOTIDE SEQUENCE [LARGE SCALE GENOMIC DNA]</scope>
    <source>
        <strain evidence="4 5">DSM 45169</strain>
    </source>
</reference>
<keyword evidence="5" id="KW-1185">Reference proteome</keyword>
<dbReference type="InterPro" id="IPR029058">
    <property type="entry name" value="AB_hydrolase_fold"/>
</dbReference>
<dbReference type="OrthoDB" id="9795555at2"/>
<organism evidence="4 5">
    <name type="scientific">Desmospora activa DSM 45169</name>
    <dbReference type="NCBI Taxonomy" id="1121389"/>
    <lineage>
        <taxon>Bacteria</taxon>
        <taxon>Bacillati</taxon>
        <taxon>Bacillota</taxon>
        <taxon>Bacilli</taxon>
        <taxon>Bacillales</taxon>
        <taxon>Thermoactinomycetaceae</taxon>
        <taxon>Desmospora</taxon>
    </lineage>
</organism>
<dbReference type="PANTHER" id="PTHR43037">
    <property type="entry name" value="UNNAMED PRODUCT-RELATED"/>
    <property type="match status" value="1"/>
</dbReference>